<protein>
    <recommendedName>
        <fullName evidence="6">Rapamycin-insensitive companion of mTOR</fullName>
    </recommendedName>
</protein>
<comment type="caution">
    <text evidence="4">The sequence shown here is derived from an EMBL/GenBank/DDBJ whole genome shotgun (WGS) entry which is preliminary data.</text>
</comment>
<dbReference type="PANTHER" id="PTHR13298">
    <property type="entry name" value="CYTOSOLIC REGULATOR PIANISSIMO"/>
    <property type="match status" value="1"/>
</dbReference>
<feature type="compositionally biased region" description="Acidic residues" evidence="1">
    <location>
        <begin position="844"/>
        <end position="859"/>
    </location>
</feature>
<reference evidence="4 5" key="1">
    <citation type="submission" date="2024-05" db="EMBL/GenBank/DDBJ databases">
        <authorList>
            <person name="Wallberg A."/>
        </authorList>
    </citation>
    <scope>NUCLEOTIDE SEQUENCE [LARGE SCALE GENOMIC DNA]</scope>
</reference>
<dbReference type="GO" id="GO:0031932">
    <property type="term" value="C:TORC2 complex"/>
    <property type="evidence" value="ECO:0007669"/>
    <property type="project" value="InterPro"/>
</dbReference>
<dbReference type="InterPro" id="IPR028268">
    <property type="entry name" value="Pianissimo_fam"/>
</dbReference>
<feature type="compositionally biased region" description="Polar residues" evidence="1">
    <location>
        <begin position="821"/>
        <end position="835"/>
    </location>
</feature>
<dbReference type="InterPro" id="IPR016024">
    <property type="entry name" value="ARM-type_fold"/>
</dbReference>
<dbReference type="Pfam" id="PF14663">
    <property type="entry name" value="RasGEF_N_2"/>
    <property type="match status" value="1"/>
</dbReference>
<evidence type="ECO:0000313" key="5">
    <source>
        <dbReference type="Proteomes" id="UP001497623"/>
    </source>
</evidence>
<evidence type="ECO:0000256" key="1">
    <source>
        <dbReference type="SAM" id="MobiDB-lite"/>
    </source>
</evidence>
<feature type="region of interest" description="Disordered" evidence="1">
    <location>
        <begin position="459"/>
        <end position="508"/>
    </location>
</feature>
<feature type="region of interest" description="Disordered" evidence="1">
    <location>
        <begin position="534"/>
        <end position="640"/>
    </location>
</feature>
<dbReference type="Pfam" id="PF14666">
    <property type="entry name" value="RICTOR_M"/>
    <property type="match status" value="1"/>
</dbReference>
<keyword evidence="5" id="KW-1185">Reference proteome</keyword>
<gene>
    <name evidence="4" type="ORF">MNOR_LOCUS2541</name>
</gene>
<dbReference type="InterPro" id="IPR029451">
    <property type="entry name" value="RICTOR_M"/>
</dbReference>
<dbReference type="SMART" id="SM01310">
    <property type="entry name" value="RICTOR_V"/>
    <property type="match status" value="1"/>
</dbReference>
<dbReference type="GO" id="GO:0051897">
    <property type="term" value="P:positive regulation of phosphatidylinositol 3-kinase/protein kinase B signal transduction"/>
    <property type="evidence" value="ECO:0007669"/>
    <property type="project" value="TreeGrafter"/>
</dbReference>
<dbReference type="SMART" id="SM01303">
    <property type="entry name" value="RasGEF_N_2"/>
    <property type="match status" value="1"/>
</dbReference>
<dbReference type="AlphaFoldDB" id="A0AAV2PN39"/>
<proteinExistence type="predicted"/>
<dbReference type="Pfam" id="PF14668">
    <property type="entry name" value="RICTOR_V"/>
    <property type="match status" value="1"/>
</dbReference>
<accession>A0AAV2PN39</accession>
<dbReference type="SMART" id="SM01307">
    <property type="entry name" value="RICTOR_M"/>
    <property type="match status" value="1"/>
</dbReference>
<evidence type="ECO:0000259" key="3">
    <source>
        <dbReference type="SMART" id="SM01310"/>
    </source>
</evidence>
<evidence type="ECO:0008006" key="6">
    <source>
        <dbReference type="Google" id="ProtNLM"/>
    </source>
</evidence>
<feature type="compositionally biased region" description="Low complexity" evidence="1">
    <location>
        <begin position="548"/>
        <end position="558"/>
    </location>
</feature>
<dbReference type="Proteomes" id="UP001497623">
    <property type="component" value="Unassembled WGS sequence"/>
</dbReference>
<dbReference type="EMBL" id="CAXKWB010000786">
    <property type="protein sequence ID" value="CAL4062242.1"/>
    <property type="molecule type" value="Genomic_DNA"/>
</dbReference>
<dbReference type="Gene3D" id="1.25.10.10">
    <property type="entry name" value="Leucine-rich Repeat Variant"/>
    <property type="match status" value="1"/>
</dbReference>
<feature type="non-terminal residue" evidence="4">
    <location>
        <position position="859"/>
    </location>
</feature>
<evidence type="ECO:0000259" key="2">
    <source>
        <dbReference type="SMART" id="SM01307"/>
    </source>
</evidence>
<feature type="region of interest" description="Disordered" evidence="1">
    <location>
        <begin position="817"/>
        <end position="859"/>
    </location>
</feature>
<dbReference type="GO" id="GO:0043539">
    <property type="term" value="F:protein serine/threonine kinase activator activity"/>
    <property type="evidence" value="ECO:0007669"/>
    <property type="project" value="TreeGrafter"/>
</dbReference>
<sequence length="859" mass="92755">DDKNKYLEELLVDMSQQLNIVNCERPPHDAMLSPSHLNTTASQYYFLVLGRLSSSKTGDDQLTRAQILQQLLELVSISVSDIYAKLVSSCLHYSIDGVNRTILSKILTGCSESARMYGTSLLRALLRVEAEGFQRWGVELLVGQLYDESRSVSLAALDVLDEATDNEEYLEAVLRAPPSVLHLGDRGQLLLAKLVSSPRGFQIYHEQNFIKTLLDKWASTYCFKYVKLMETAIADSMTQHQRGEDGTYGRRTGSKHVVHDVFLLPHLHGSLTQHKEGFTALMQHGSVQNLVQIVKNGICGSLEEIFQLKASIWSMGHIGLSSDGVGFLCCEGVLPTLTQLASCCPVYSVRGTCFNALCLIATTKEGANLLRKYGWESVRRDHQERWQFVEEFVDPTAASPRILGPNQDNYLSPRGVNMSESDMDDPEISKCGFYFGDDSDGEEGGSDASFLVEGIGLDQIYPTPPTKSQTLPHKTKPPNFMGHQRSLSDCAPVPEEQQQQLATPATAPVQTSATDWVNVMRGSFRFKKKLFSSMRKKSGSSSRRESTSSRVSNTSTTSERMASLFQTARRLRSNSRSHSLTDPDEEESPDGGGVEEKVLSSSSLSEPHAAETNGHSSYASQLTATDSKDDGLNISTESATQLTPNMQINSQVWSGLSPIASGGSLTTLGSAVGVGERGVMELRGGRTGLGGGSVRGSSGALFAEGMPATQVSGTSTPVPGNSAPAQGLLLSTHSMVPGLGLIENRSMIRSPSGCSEVSSVRSFGGGRGSSNLAALRLGHGNPAVGYPTSDSGQCYLGFALPLDLDLVLYDASQDKQIPKTEGSTSASCNGHSNNGAKDRLDQIAESEMETVVEELDSKK</sequence>
<feature type="domain" description="Rapamycin-insensitive companion of mTOR middle" evidence="2">
    <location>
        <begin position="1"/>
        <end position="128"/>
    </location>
</feature>
<dbReference type="InterPro" id="IPR011989">
    <property type="entry name" value="ARM-like"/>
</dbReference>
<dbReference type="InterPro" id="IPR029453">
    <property type="entry name" value="Rictor_IV"/>
</dbReference>
<feature type="domain" description="Rapamycin-insensitive companion of mTOR" evidence="3">
    <location>
        <begin position="305"/>
        <end position="377"/>
    </location>
</feature>
<feature type="compositionally biased region" description="Low complexity" evidence="1">
    <location>
        <begin position="494"/>
        <end position="508"/>
    </location>
</feature>
<organism evidence="4 5">
    <name type="scientific">Meganyctiphanes norvegica</name>
    <name type="common">Northern krill</name>
    <name type="synonym">Thysanopoda norvegica</name>
    <dbReference type="NCBI Taxonomy" id="48144"/>
    <lineage>
        <taxon>Eukaryota</taxon>
        <taxon>Metazoa</taxon>
        <taxon>Ecdysozoa</taxon>
        <taxon>Arthropoda</taxon>
        <taxon>Crustacea</taxon>
        <taxon>Multicrustacea</taxon>
        <taxon>Malacostraca</taxon>
        <taxon>Eumalacostraca</taxon>
        <taxon>Eucarida</taxon>
        <taxon>Euphausiacea</taxon>
        <taxon>Euphausiidae</taxon>
        <taxon>Meganyctiphanes</taxon>
    </lineage>
</organism>
<feature type="compositionally biased region" description="Polar residues" evidence="1">
    <location>
        <begin position="613"/>
        <end position="625"/>
    </location>
</feature>
<name>A0AAV2PN39_MEGNR</name>
<dbReference type="GO" id="GO:0038203">
    <property type="term" value="P:TORC2 signaling"/>
    <property type="evidence" value="ECO:0007669"/>
    <property type="project" value="TreeGrafter"/>
</dbReference>
<dbReference type="SUPFAM" id="SSF48371">
    <property type="entry name" value="ARM repeat"/>
    <property type="match status" value="1"/>
</dbReference>
<dbReference type="PANTHER" id="PTHR13298:SF11">
    <property type="entry name" value="RAPAMYCIN-INSENSITIVE COMPANION OF MTOR"/>
    <property type="match status" value="1"/>
</dbReference>
<evidence type="ECO:0000313" key="4">
    <source>
        <dbReference type="EMBL" id="CAL4062242.1"/>
    </source>
</evidence>
<dbReference type="InterPro" id="IPR029452">
    <property type="entry name" value="RICTOR_V"/>
</dbReference>
<feature type="non-terminal residue" evidence="4">
    <location>
        <position position="1"/>
    </location>
</feature>